<name>A0A8J2YBH2_9FLAO</name>
<protein>
    <submittedName>
        <fullName evidence="1">Thioredoxin</fullName>
    </submittedName>
</protein>
<keyword evidence="2" id="KW-1185">Reference proteome</keyword>
<dbReference type="RefSeq" id="WP_188441985.1">
    <property type="nucleotide sequence ID" value="NZ_BMGK01000007.1"/>
</dbReference>
<dbReference type="Gene3D" id="3.40.30.10">
    <property type="entry name" value="Glutaredoxin"/>
    <property type="match status" value="1"/>
</dbReference>
<reference evidence="1" key="1">
    <citation type="journal article" date="2014" name="Int. J. Syst. Evol. Microbiol.">
        <title>Complete genome sequence of Corynebacterium casei LMG S-19264T (=DSM 44701T), isolated from a smear-ripened cheese.</title>
        <authorList>
            <consortium name="US DOE Joint Genome Institute (JGI-PGF)"/>
            <person name="Walter F."/>
            <person name="Albersmeier A."/>
            <person name="Kalinowski J."/>
            <person name="Ruckert C."/>
        </authorList>
    </citation>
    <scope>NUCLEOTIDE SEQUENCE</scope>
    <source>
        <strain evidence="1">CGMCC 1.12924</strain>
    </source>
</reference>
<accession>A0A8J2YBH2</accession>
<evidence type="ECO:0000313" key="2">
    <source>
        <dbReference type="Proteomes" id="UP000652231"/>
    </source>
</evidence>
<dbReference type="AlphaFoldDB" id="A0A8J2YBH2"/>
<sequence length="210" mass="23787">MNSIVIAFTSLSEKVIEKALSSAMSYKAYLEQMNAFSIEEATSGPDQSEILIDYTALNYKRMKRLDKSIDLDNAHKQKINKLDKKITWLVITETWCGDAAQVIPVLNKIAESTDNIELKLVYRDENEALINAFLTDGAQSIPKLIALNEKNEVLYTWGPRPSEATKMVVDFKSINGNLTPEFKHDLQKWYNKDKGVGIIVDQIAMLNKIE</sequence>
<evidence type="ECO:0000313" key="1">
    <source>
        <dbReference type="EMBL" id="GGD95871.1"/>
    </source>
</evidence>
<comment type="caution">
    <text evidence="1">The sequence shown here is derived from an EMBL/GenBank/DDBJ whole genome shotgun (WGS) entry which is preliminary data.</text>
</comment>
<dbReference type="Pfam" id="PF14595">
    <property type="entry name" value="Thioredoxin_9"/>
    <property type="match status" value="1"/>
</dbReference>
<organism evidence="1 2">
    <name type="scientific">Planktosalinus lacus</name>
    <dbReference type="NCBI Taxonomy" id="1526573"/>
    <lineage>
        <taxon>Bacteria</taxon>
        <taxon>Pseudomonadati</taxon>
        <taxon>Bacteroidota</taxon>
        <taxon>Flavobacteriia</taxon>
        <taxon>Flavobacteriales</taxon>
        <taxon>Flavobacteriaceae</taxon>
        <taxon>Planktosalinus</taxon>
    </lineage>
</organism>
<reference evidence="1" key="2">
    <citation type="submission" date="2020-09" db="EMBL/GenBank/DDBJ databases">
        <authorList>
            <person name="Sun Q."/>
            <person name="Zhou Y."/>
        </authorList>
    </citation>
    <scope>NUCLEOTIDE SEQUENCE</scope>
    <source>
        <strain evidence="1">CGMCC 1.12924</strain>
    </source>
</reference>
<dbReference type="Proteomes" id="UP000652231">
    <property type="component" value="Unassembled WGS sequence"/>
</dbReference>
<proteinExistence type="predicted"/>
<dbReference type="InterPro" id="IPR036249">
    <property type="entry name" value="Thioredoxin-like_sf"/>
</dbReference>
<dbReference type="EMBL" id="BMGK01000007">
    <property type="protein sequence ID" value="GGD95871.1"/>
    <property type="molecule type" value="Genomic_DNA"/>
</dbReference>
<gene>
    <name evidence="1" type="ORF">GCM10011312_19400</name>
</gene>
<dbReference type="SUPFAM" id="SSF52833">
    <property type="entry name" value="Thioredoxin-like"/>
    <property type="match status" value="1"/>
</dbReference>